<evidence type="ECO:0000313" key="3">
    <source>
        <dbReference type="Proteomes" id="UP000221165"/>
    </source>
</evidence>
<keyword evidence="1" id="KW-0472">Membrane</keyword>
<dbReference type="EMBL" id="MIGC01005621">
    <property type="protein sequence ID" value="PHJ16743.1"/>
    <property type="molecule type" value="Genomic_DNA"/>
</dbReference>
<organism evidence="2 3">
    <name type="scientific">Cystoisospora suis</name>
    <dbReference type="NCBI Taxonomy" id="483139"/>
    <lineage>
        <taxon>Eukaryota</taxon>
        <taxon>Sar</taxon>
        <taxon>Alveolata</taxon>
        <taxon>Apicomplexa</taxon>
        <taxon>Conoidasida</taxon>
        <taxon>Coccidia</taxon>
        <taxon>Eucoccidiorida</taxon>
        <taxon>Eimeriorina</taxon>
        <taxon>Sarcocystidae</taxon>
        <taxon>Cystoisospora</taxon>
    </lineage>
</organism>
<evidence type="ECO:0000313" key="2">
    <source>
        <dbReference type="EMBL" id="PHJ16743.1"/>
    </source>
</evidence>
<feature type="transmembrane region" description="Helical" evidence="1">
    <location>
        <begin position="45"/>
        <end position="72"/>
    </location>
</feature>
<accession>A0A2C6KK27</accession>
<proteinExistence type="predicted"/>
<feature type="non-terminal residue" evidence="2">
    <location>
        <position position="1"/>
    </location>
</feature>
<evidence type="ECO:0000256" key="1">
    <source>
        <dbReference type="SAM" id="Phobius"/>
    </source>
</evidence>
<protein>
    <recommendedName>
        <fullName evidence="4">Transmembrane protein</fullName>
    </recommendedName>
</protein>
<reference evidence="2 3" key="1">
    <citation type="journal article" date="2017" name="Int. J. Parasitol.">
        <title>The genome of the protozoan parasite Cystoisospora suis and a reverse vaccinology approach to identify vaccine candidates.</title>
        <authorList>
            <person name="Palmieri N."/>
            <person name="Shrestha A."/>
            <person name="Ruttkowski B."/>
            <person name="Beck T."/>
            <person name="Vogl C."/>
            <person name="Tomley F."/>
            <person name="Blake D.P."/>
            <person name="Joachim A."/>
        </authorList>
    </citation>
    <scope>NUCLEOTIDE SEQUENCE [LARGE SCALE GENOMIC DNA]</scope>
    <source>
        <strain evidence="2 3">Wien I</strain>
    </source>
</reference>
<keyword evidence="3" id="KW-1185">Reference proteome</keyword>
<evidence type="ECO:0008006" key="4">
    <source>
        <dbReference type="Google" id="ProtNLM"/>
    </source>
</evidence>
<sequence>FLRSWIGRKHSNRLLQELVVPGSYNALAGVGFSPRGIGGRLSVRLFAVAFLTASFHGVCCCTSFPVTSFLLIKLVIFSPHEDPGFFVRLTPY</sequence>
<keyword evidence="1" id="KW-1133">Transmembrane helix</keyword>
<dbReference type="RefSeq" id="XP_067918468.1">
    <property type="nucleotide sequence ID" value="XM_068069558.1"/>
</dbReference>
<dbReference type="Proteomes" id="UP000221165">
    <property type="component" value="Unassembled WGS sequence"/>
</dbReference>
<dbReference type="GeneID" id="94432769"/>
<name>A0A2C6KK27_9APIC</name>
<dbReference type="AlphaFoldDB" id="A0A2C6KK27"/>
<gene>
    <name evidence="2" type="ORF">CSUI_009442</name>
</gene>
<keyword evidence="1" id="KW-0812">Transmembrane</keyword>
<dbReference type="VEuPathDB" id="ToxoDB:CSUI_009442"/>
<comment type="caution">
    <text evidence="2">The sequence shown here is derived from an EMBL/GenBank/DDBJ whole genome shotgun (WGS) entry which is preliminary data.</text>
</comment>